<evidence type="ECO:0000313" key="3">
    <source>
        <dbReference type="Proteomes" id="UP000019376"/>
    </source>
</evidence>
<keyword evidence="3" id="KW-1185">Reference proteome</keyword>
<gene>
    <name evidence="2" type="ORF">PDE_09765</name>
</gene>
<accession>S8A0Z3</accession>
<sequence length="24" mass="2558">MAKSQLRRSMYQADGVGSDGSIEA</sequence>
<feature type="region of interest" description="Disordered" evidence="1">
    <location>
        <begin position="1"/>
        <end position="24"/>
    </location>
</feature>
<protein>
    <submittedName>
        <fullName evidence="2">Uncharacterized protein</fullName>
    </submittedName>
</protein>
<dbReference type="EMBL" id="KB644415">
    <property type="protein sequence ID" value="EPS34801.1"/>
    <property type="molecule type" value="Genomic_DNA"/>
</dbReference>
<evidence type="ECO:0000313" key="2">
    <source>
        <dbReference type="EMBL" id="EPS34801.1"/>
    </source>
</evidence>
<dbReference type="HOGENOM" id="CLU_3421388_0_0_1"/>
<dbReference type="Proteomes" id="UP000019376">
    <property type="component" value="Unassembled WGS sequence"/>
</dbReference>
<organism evidence="2 3">
    <name type="scientific">Penicillium oxalicum (strain 114-2 / CGMCC 5302)</name>
    <name type="common">Penicillium decumbens</name>
    <dbReference type="NCBI Taxonomy" id="933388"/>
    <lineage>
        <taxon>Eukaryota</taxon>
        <taxon>Fungi</taxon>
        <taxon>Dikarya</taxon>
        <taxon>Ascomycota</taxon>
        <taxon>Pezizomycotina</taxon>
        <taxon>Eurotiomycetes</taxon>
        <taxon>Eurotiomycetidae</taxon>
        <taxon>Eurotiales</taxon>
        <taxon>Aspergillaceae</taxon>
        <taxon>Penicillium</taxon>
    </lineage>
</organism>
<evidence type="ECO:0000256" key="1">
    <source>
        <dbReference type="SAM" id="MobiDB-lite"/>
    </source>
</evidence>
<dbReference type="AlphaFoldDB" id="S8A0Z3"/>
<reference evidence="2 3" key="1">
    <citation type="journal article" date="2013" name="PLoS ONE">
        <title>Genomic and secretomic analyses reveal unique features of the lignocellulolytic enzyme system of Penicillium decumbens.</title>
        <authorList>
            <person name="Liu G."/>
            <person name="Zhang L."/>
            <person name="Wei X."/>
            <person name="Zou G."/>
            <person name="Qin Y."/>
            <person name="Ma L."/>
            <person name="Li J."/>
            <person name="Zheng H."/>
            <person name="Wang S."/>
            <person name="Wang C."/>
            <person name="Xun L."/>
            <person name="Zhao G.-P."/>
            <person name="Zhou Z."/>
            <person name="Qu Y."/>
        </authorList>
    </citation>
    <scope>NUCLEOTIDE SEQUENCE [LARGE SCALE GENOMIC DNA]</scope>
    <source>
        <strain evidence="3">114-2 / CGMCC 5302</strain>
    </source>
</reference>
<name>S8A0Z3_PENO1</name>
<proteinExistence type="predicted"/>